<dbReference type="SUPFAM" id="SSF53448">
    <property type="entry name" value="Nucleotide-diphospho-sugar transferases"/>
    <property type="match status" value="1"/>
</dbReference>
<protein>
    <recommendedName>
        <fullName evidence="6">Glycosyltransferase 2-like domain-containing protein</fullName>
    </recommendedName>
</protein>
<evidence type="ECO:0000256" key="5">
    <source>
        <dbReference type="ARBA" id="ARBA00023136"/>
    </source>
</evidence>
<dbReference type="InterPro" id="IPR001173">
    <property type="entry name" value="Glyco_trans_2-like"/>
</dbReference>
<dbReference type="AlphaFoldDB" id="A0A1F6D9U0"/>
<dbReference type="GO" id="GO:0005886">
    <property type="term" value="C:plasma membrane"/>
    <property type="evidence" value="ECO:0007669"/>
    <property type="project" value="UniProtKB-SubCell"/>
</dbReference>
<keyword evidence="5" id="KW-0472">Membrane</keyword>
<dbReference type="Pfam" id="PF00535">
    <property type="entry name" value="Glycos_transf_2"/>
    <property type="match status" value="1"/>
</dbReference>
<evidence type="ECO:0000313" key="7">
    <source>
        <dbReference type="EMBL" id="OGG58208.1"/>
    </source>
</evidence>
<evidence type="ECO:0000259" key="6">
    <source>
        <dbReference type="Pfam" id="PF00535"/>
    </source>
</evidence>
<gene>
    <name evidence="7" type="ORF">A3C86_03625</name>
</gene>
<dbReference type="InterPro" id="IPR029044">
    <property type="entry name" value="Nucleotide-diphossugar_trans"/>
</dbReference>
<dbReference type="GO" id="GO:0016757">
    <property type="term" value="F:glycosyltransferase activity"/>
    <property type="evidence" value="ECO:0007669"/>
    <property type="project" value="UniProtKB-KW"/>
</dbReference>
<dbReference type="EMBL" id="MFLD01000043">
    <property type="protein sequence ID" value="OGG58208.1"/>
    <property type="molecule type" value="Genomic_DNA"/>
</dbReference>
<evidence type="ECO:0000313" key="8">
    <source>
        <dbReference type="Proteomes" id="UP000178042"/>
    </source>
</evidence>
<dbReference type="PANTHER" id="PTHR43646:SF2">
    <property type="entry name" value="GLYCOSYLTRANSFERASE 2-LIKE DOMAIN-CONTAINING PROTEIN"/>
    <property type="match status" value="1"/>
</dbReference>
<dbReference type="PANTHER" id="PTHR43646">
    <property type="entry name" value="GLYCOSYLTRANSFERASE"/>
    <property type="match status" value="1"/>
</dbReference>
<feature type="domain" description="Glycosyltransferase 2-like" evidence="6">
    <location>
        <begin position="8"/>
        <end position="139"/>
    </location>
</feature>
<evidence type="ECO:0000256" key="4">
    <source>
        <dbReference type="ARBA" id="ARBA00022679"/>
    </source>
</evidence>
<sequence length="244" mass="27380">MPRVPPVSIVIPALNEERYLPGLLESLANVREPMGVIVVDGNSSDKTIEVARSFESRFSAPSSLLVISSERGISRQRNAGAAVAKNEILAFLDADIIIPSREQYVALISTFAKYNYSVAMPHIIAREPMWQARLIYSAYDIWVRFFMFFGKPHFAGACLLTTKTVFNAIGGFDTTLSVAEDVNYSVRAAKMKFAGILPVRIPVSARRLIRDGYRKMFWTYLREGFIFAVTGKGFKKIPYPFGEY</sequence>
<organism evidence="7 8">
    <name type="scientific">Candidatus Kaiserbacteria bacterium RIFCSPHIGHO2_02_FULL_49_16</name>
    <dbReference type="NCBI Taxonomy" id="1798490"/>
    <lineage>
        <taxon>Bacteria</taxon>
        <taxon>Candidatus Kaiseribacteriota</taxon>
    </lineage>
</organism>
<name>A0A1F6D9U0_9BACT</name>
<evidence type="ECO:0000256" key="2">
    <source>
        <dbReference type="ARBA" id="ARBA00022475"/>
    </source>
</evidence>
<keyword evidence="2" id="KW-1003">Cell membrane</keyword>
<dbReference type="Proteomes" id="UP000178042">
    <property type="component" value="Unassembled WGS sequence"/>
</dbReference>
<comment type="caution">
    <text evidence="7">The sequence shown here is derived from an EMBL/GenBank/DDBJ whole genome shotgun (WGS) entry which is preliminary data.</text>
</comment>
<keyword evidence="3" id="KW-0328">Glycosyltransferase</keyword>
<dbReference type="Gene3D" id="3.90.550.10">
    <property type="entry name" value="Spore Coat Polysaccharide Biosynthesis Protein SpsA, Chain A"/>
    <property type="match status" value="1"/>
</dbReference>
<evidence type="ECO:0000256" key="3">
    <source>
        <dbReference type="ARBA" id="ARBA00022676"/>
    </source>
</evidence>
<keyword evidence="4" id="KW-0808">Transferase</keyword>
<comment type="subcellular location">
    <subcellularLocation>
        <location evidence="1">Cell membrane</location>
    </subcellularLocation>
</comment>
<evidence type="ECO:0000256" key="1">
    <source>
        <dbReference type="ARBA" id="ARBA00004236"/>
    </source>
</evidence>
<accession>A0A1F6D9U0</accession>
<reference evidence="7 8" key="1">
    <citation type="journal article" date="2016" name="Nat. Commun.">
        <title>Thousands of microbial genomes shed light on interconnected biogeochemical processes in an aquifer system.</title>
        <authorList>
            <person name="Anantharaman K."/>
            <person name="Brown C.T."/>
            <person name="Hug L.A."/>
            <person name="Sharon I."/>
            <person name="Castelle C.J."/>
            <person name="Probst A.J."/>
            <person name="Thomas B.C."/>
            <person name="Singh A."/>
            <person name="Wilkins M.J."/>
            <person name="Karaoz U."/>
            <person name="Brodie E.L."/>
            <person name="Williams K.H."/>
            <person name="Hubbard S.S."/>
            <person name="Banfield J.F."/>
        </authorList>
    </citation>
    <scope>NUCLEOTIDE SEQUENCE [LARGE SCALE GENOMIC DNA]</scope>
</reference>
<proteinExistence type="predicted"/>